<comment type="caution">
    <text evidence="2">The sequence shown here is derived from an EMBL/GenBank/DDBJ whole genome shotgun (WGS) entry which is preliminary data.</text>
</comment>
<feature type="region of interest" description="Disordered" evidence="1">
    <location>
        <begin position="1"/>
        <end position="59"/>
    </location>
</feature>
<evidence type="ECO:0000313" key="3">
    <source>
        <dbReference type="Proteomes" id="UP000253918"/>
    </source>
</evidence>
<organism evidence="2 3">
    <name type="scientific">Sphingomonas aracearum</name>
    <dbReference type="NCBI Taxonomy" id="2283317"/>
    <lineage>
        <taxon>Bacteria</taxon>
        <taxon>Pseudomonadati</taxon>
        <taxon>Pseudomonadota</taxon>
        <taxon>Alphaproteobacteria</taxon>
        <taxon>Sphingomonadales</taxon>
        <taxon>Sphingomonadaceae</taxon>
        <taxon>Sphingomonas</taxon>
    </lineage>
</organism>
<dbReference type="Proteomes" id="UP000253918">
    <property type="component" value="Unassembled WGS sequence"/>
</dbReference>
<reference evidence="2 3" key="1">
    <citation type="submission" date="2018-07" db="EMBL/GenBank/DDBJ databases">
        <title>a novel species of Sphingomonas isolated from the rhizosphere soil of Araceae plant.</title>
        <authorList>
            <person name="Zhiyong W."/>
            <person name="Qinglan Z."/>
            <person name="Zhiwei F."/>
            <person name="Ding X."/>
            <person name="Gejiao W."/>
            <person name="Shixue Z."/>
        </authorList>
    </citation>
    <scope>NUCLEOTIDE SEQUENCE [LARGE SCALE GENOMIC DNA]</scope>
    <source>
        <strain evidence="2 3">WZY 27</strain>
    </source>
</reference>
<gene>
    <name evidence="2" type="ORF">DVW87_07445</name>
</gene>
<accession>A0A369VVA9</accession>
<feature type="compositionally biased region" description="Polar residues" evidence="1">
    <location>
        <begin position="1"/>
        <end position="17"/>
    </location>
</feature>
<evidence type="ECO:0000313" key="2">
    <source>
        <dbReference type="EMBL" id="RDE05110.1"/>
    </source>
</evidence>
<dbReference type="EMBL" id="QQNB01000002">
    <property type="protein sequence ID" value="RDE05110.1"/>
    <property type="molecule type" value="Genomic_DNA"/>
</dbReference>
<protein>
    <submittedName>
        <fullName evidence="2">Uncharacterized protein</fullName>
    </submittedName>
</protein>
<dbReference type="RefSeq" id="WP_114687181.1">
    <property type="nucleotide sequence ID" value="NZ_QQNB01000002.1"/>
</dbReference>
<keyword evidence="3" id="KW-1185">Reference proteome</keyword>
<dbReference type="AlphaFoldDB" id="A0A369VVA9"/>
<sequence length="181" mass="18406">MADTNNSGNETPPTGTEFSPAAPLDTMEVEFDSAAGGPQANKSEETGSTAGGTTAGTAKQAFSDASQKLTAFTGDKARAYAEDGKAKAGSLLDDFARLLQDAAGNVDGKLGEQYGNYARSAASTVSDFSGKVKNKDLDELVAEARGFVEKSPAVAIGTAAALGFVLMRVVKAGIDANKTDA</sequence>
<evidence type="ECO:0000256" key="1">
    <source>
        <dbReference type="SAM" id="MobiDB-lite"/>
    </source>
</evidence>
<name>A0A369VVA9_9SPHN</name>
<dbReference type="OrthoDB" id="7426580at2"/>
<proteinExistence type="predicted"/>